<organism evidence="1 2">
    <name type="scientific">Achromobacter deleyi</name>
    <dbReference type="NCBI Taxonomy" id="1353891"/>
    <lineage>
        <taxon>Bacteria</taxon>
        <taxon>Pseudomonadati</taxon>
        <taxon>Pseudomonadota</taxon>
        <taxon>Betaproteobacteria</taxon>
        <taxon>Burkholderiales</taxon>
        <taxon>Alcaligenaceae</taxon>
        <taxon>Achromobacter</taxon>
    </lineage>
</organism>
<dbReference type="Proteomes" id="UP000494111">
    <property type="component" value="Unassembled WGS sequence"/>
</dbReference>
<name>A0A6S7B0Z0_9BURK</name>
<dbReference type="AlphaFoldDB" id="A0A6S7B0Z0"/>
<evidence type="ECO:0000313" key="1">
    <source>
        <dbReference type="EMBL" id="CAB3693112.1"/>
    </source>
</evidence>
<reference evidence="1 2" key="1">
    <citation type="submission" date="2020-04" db="EMBL/GenBank/DDBJ databases">
        <authorList>
            <person name="De Canck E."/>
        </authorList>
    </citation>
    <scope>NUCLEOTIDE SEQUENCE [LARGE SCALE GENOMIC DNA]</scope>
    <source>
        <strain evidence="1 2">LMG 3458</strain>
    </source>
</reference>
<protein>
    <submittedName>
        <fullName evidence="1">Uncharacterized protein</fullName>
    </submittedName>
</protein>
<evidence type="ECO:0000313" key="2">
    <source>
        <dbReference type="Proteomes" id="UP000494111"/>
    </source>
</evidence>
<dbReference type="RefSeq" id="WP_175193370.1">
    <property type="nucleotide sequence ID" value="NZ_CADIJO010000006.1"/>
</dbReference>
<gene>
    <name evidence="1" type="ORF">LMG3458_02236</name>
</gene>
<dbReference type="EMBL" id="CADIJO010000006">
    <property type="protein sequence ID" value="CAB3693112.1"/>
    <property type="molecule type" value="Genomic_DNA"/>
</dbReference>
<proteinExistence type="predicted"/>
<sequence>MGSLFSALFRKAAPQTKPAEAPTPPLDYEKMILLDAENLAEQGIASAYEQLVPELGRYIDQPATLTEVLDDNAPTYKIQCDGQEYLIYSADEPDTEAASWARATYFFFLAVNRQLDGTGVQLYAINGGNELGALFLTPEEAAAAQRALPRQSDWPYLPTLADQC</sequence>
<accession>A0A6S7B0Z0</accession>